<dbReference type="EMBL" id="PFQV01000061">
    <property type="protein sequence ID" value="PJC66142.1"/>
    <property type="molecule type" value="Genomic_DNA"/>
</dbReference>
<dbReference type="AlphaFoldDB" id="A0A2M8G3V0"/>
<name>A0A2M8G3V0_9BACT</name>
<dbReference type="PANTHER" id="PTHR11440">
    <property type="entry name" value="LECITHIN-CHOLESTEROL ACYLTRANSFERASE-RELATED"/>
    <property type="match status" value="1"/>
</dbReference>
<organism evidence="1 2">
    <name type="scientific">Candidatus Beckwithbacteria bacterium CG_4_9_14_0_2_um_filter_47_11</name>
    <dbReference type="NCBI Taxonomy" id="1974494"/>
    <lineage>
        <taxon>Bacteria</taxon>
        <taxon>Candidatus Beckwithiibacteriota</taxon>
    </lineage>
</organism>
<gene>
    <name evidence="1" type="ORF">CO018_03465</name>
</gene>
<dbReference type="Gene3D" id="3.40.50.1820">
    <property type="entry name" value="alpha/beta hydrolase"/>
    <property type="match status" value="1"/>
</dbReference>
<dbReference type="SUPFAM" id="SSF53474">
    <property type="entry name" value="alpha/beta-Hydrolases"/>
    <property type="match status" value="1"/>
</dbReference>
<dbReference type="SUPFAM" id="SSF51126">
    <property type="entry name" value="Pectin lyase-like"/>
    <property type="match status" value="1"/>
</dbReference>
<dbReference type="InterPro" id="IPR029058">
    <property type="entry name" value="AB_hydrolase_fold"/>
</dbReference>
<dbReference type="InterPro" id="IPR011050">
    <property type="entry name" value="Pectin_lyase_fold/virulence"/>
</dbReference>
<evidence type="ECO:0000313" key="2">
    <source>
        <dbReference type="Proteomes" id="UP000229739"/>
    </source>
</evidence>
<sequence>MTAQAGSLRKLSKGLFLTLGFLFTFFTSDKQLLAAEFNVGANDTVGLINSINSANSNSEADTINLATGSTYTLTSINNVTYSNNGLPVITSEIVINGYGSTIARNSTEKFRILSVTSQGNLTINNLTIRDGYNTDSGSNYGGGGILNLEGSVTLNYSNILNNEAESNGGGGIWQGGNNSSLNIENSKISDNKVGTSGSGAGLHKRGPGLTEIKNSKIVNNYSEHAGGAIYSGRFEGIVGGPINIENSEISNNFAKNYGGAIRNYSGNINIKNSHIVNNNTSTLTVNGGFLYIHDTSEGSVFIQNSCLSGNSYIALVNNGNHIDATQNWWGNPLGPNQLGADTVSGSGDVDYSSPLSSCPPLSSPSPSPNTPIVFLPGLGGSWNTSNIISGNSGGVWKKTPFIKVYDNLKNTFLNAGYTESDDYFEFYYDWRQPVDNIAGQLNNYINTKFGAGTKINLVGHSLGGLVSRTYAQRYGESKINQIVTAGSPHQGAIPAYLAWSGAQLKEGDNWESLGLGLYLHLHQGRFNSPVTAIQTLAPSLKDLLPIFDFTKNLSGEIIPVNSLHTANNFLNDLKTDLTPTLTDLMTNIAGNQQSGIKWVNLGNRSLADRLLNRWADGHPSSYDYTNDGDATVLAESALINNANQIQIANSHQDLVQTTTGIETILTALNLTAIPQTGNEQPARNPGLFFLLHSPAEITVTAPDGSQAGFNVVSPMPNAFYSPEDKLLLIYNAVSGNYQTEITGTGNGEYQLDIGQLTDNGEHWSSLVDEITLGETDDWTVNFNLQQPLADPIIDDNGQDKINQAKLRLEQLKLQTKPKLRVYLNRITRLLNKNGVASLRLALTSTYKFRYWVNKFAQSDAYLKSEADQIGQLLTQALVTIGQNSYSLTKKQVQAELNAALKTKQQLEAKAGQINGANEVLGNTLDLINRYSDRAQTSFNQNSFWQTHADALVVRVLAIEGNAFIR</sequence>
<proteinExistence type="predicted"/>
<dbReference type="Proteomes" id="UP000229739">
    <property type="component" value="Unassembled WGS sequence"/>
</dbReference>
<evidence type="ECO:0008006" key="3">
    <source>
        <dbReference type="Google" id="ProtNLM"/>
    </source>
</evidence>
<comment type="caution">
    <text evidence="1">The sequence shown here is derived from an EMBL/GenBank/DDBJ whole genome shotgun (WGS) entry which is preliminary data.</text>
</comment>
<reference evidence="2" key="1">
    <citation type="submission" date="2017-09" db="EMBL/GenBank/DDBJ databases">
        <title>Depth-based differentiation of microbial function through sediment-hosted aquifers and enrichment of novel symbionts in the deep terrestrial subsurface.</title>
        <authorList>
            <person name="Probst A.J."/>
            <person name="Ladd B."/>
            <person name="Jarett J.K."/>
            <person name="Geller-Mcgrath D.E."/>
            <person name="Sieber C.M.K."/>
            <person name="Emerson J.B."/>
            <person name="Anantharaman K."/>
            <person name="Thomas B.C."/>
            <person name="Malmstrom R."/>
            <person name="Stieglmeier M."/>
            <person name="Klingl A."/>
            <person name="Woyke T."/>
            <person name="Ryan C.M."/>
            <person name="Banfield J.F."/>
        </authorList>
    </citation>
    <scope>NUCLEOTIDE SEQUENCE [LARGE SCALE GENOMIC DNA]</scope>
</reference>
<accession>A0A2M8G3V0</accession>
<dbReference type="Pfam" id="PF02089">
    <property type="entry name" value="Palm_thioest"/>
    <property type="match status" value="1"/>
</dbReference>
<evidence type="ECO:0000313" key="1">
    <source>
        <dbReference type="EMBL" id="PJC66142.1"/>
    </source>
</evidence>
<protein>
    <recommendedName>
        <fullName evidence="3">Right handed beta helix domain-containing protein</fullName>
    </recommendedName>
</protein>